<dbReference type="NCBIfam" id="NF009131">
    <property type="entry name" value="PRK12484.1"/>
    <property type="match status" value="1"/>
</dbReference>
<dbReference type="PANTHER" id="PTHR11098">
    <property type="entry name" value="NICOTINATE PHOSPHORIBOSYLTRANSFERASE"/>
    <property type="match status" value="1"/>
</dbReference>
<keyword evidence="12" id="KW-0328">Glycosyltransferase</keyword>
<dbReference type="Gene3D" id="3.20.140.10">
    <property type="entry name" value="nicotinate phosphoribosyltransferase"/>
    <property type="match status" value="1"/>
</dbReference>
<dbReference type="InterPro" id="IPR036068">
    <property type="entry name" value="Nicotinate_pribotase-like_C"/>
</dbReference>
<evidence type="ECO:0000256" key="8">
    <source>
        <dbReference type="ARBA" id="ARBA00048668"/>
    </source>
</evidence>
<dbReference type="Pfam" id="PF17956">
    <property type="entry name" value="NAPRTase_C"/>
    <property type="match status" value="1"/>
</dbReference>
<organism evidence="12 13">
    <name type="scientific">Candidatus Kuenenbacteria bacterium CG10_big_fil_rev_8_21_14_0_10_39_14</name>
    <dbReference type="NCBI Taxonomy" id="1974619"/>
    <lineage>
        <taxon>Bacteria</taxon>
        <taxon>Candidatus Kueneniibacteriota</taxon>
    </lineage>
</organism>
<dbReference type="Proteomes" id="UP000229128">
    <property type="component" value="Unassembled WGS sequence"/>
</dbReference>
<keyword evidence="5 9" id="KW-0436">Ligase</keyword>
<comment type="caution">
    <text evidence="12">The sequence shown here is derived from an EMBL/GenBank/DDBJ whole genome shotgun (WGS) entry which is preliminary data.</text>
</comment>
<keyword evidence="6 9" id="KW-0662">Pyridine nucleotide biosynthesis</keyword>
<evidence type="ECO:0000256" key="3">
    <source>
        <dbReference type="ARBA" id="ARBA00013236"/>
    </source>
</evidence>
<comment type="function">
    <text evidence="9">Catalyzes the first step in the biosynthesis of NAD from nicotinic acid, the ATP-dependent synthesis of beta-nicotinate D-ribonucleotide from nicotinate and 5-phospho-D-ribose 1-phosphate.</text>
</comment>
<evidence type="ECO:0000313" key="12">
    <source>
        <dbReference type="EMBL" id="PIR80969.1"/>
    </source>
</evidence>
<dbReference type="PIRSF" id="PIRSF000484">
    <property type="entry name" value="NAPRT"/>
    <property type="match status" value="1"/>
</dbReference>
<reference evidence="13" key="1">
    <citation type="submission" date="2017-09" db="EMBL/GenBank/DDBJ databases">
        <title>Depth-based differentiation of microbial function through sediment-hosted aquifers and enrichment of novel symbionts in the deep terrestrial subsurface.</title>
        <authorList>
            <person name="Probst A.J."/>
            <person name="Ladd B."/>
            <person name="Jarett J.K."/>
            <person name="Geller-Mcgrath D.E."/>
            <person name="Sieber C.M.K."/>
            <person name="Emerson J.B."/>
            <person name="Anantharaman K."/>
            <person name="Thomas B.C."/>
            <person name="Malmstrom R."/>
            <person name="Stieglmeier M."/>
            <person name="Klingl A."/>
            <person name="Woyke T."/>
            <person name="Ryan C.M."/>
            <person name="Banfield J.F."/>
        </authorList>
    </citation>
    <scope>NUCLEOTIDE SEQUENCE [LARGE SCALE GENOMIC DNA]</scope>
</reference>
<evidence type="ECO:0000256" key="6">
    <source>
        <dbReference type="ARBA" id="ARBA00022642"/>
    </source>
</evidence>
<accession>A0A2H0U677</accession>
<proteinExistence type="inferred from homology"/>
<evidence type="ECO:0000256" key="1">
    <source>
        <dbReference type="ARBA" id="ARBA00004952"/>
    </source>
</evidence>
<dbReference type="GO" id="GO:0004516">
    <property type="term" value="F:nicotinate phosphoribosyltransferase activity"/>
    <property type="evidence" value="ECO:0007669"/>
    <property type="project" value="UniProtKB-UniRule"/>
</dbReference>
<feature type="non-terminal residue" evidence="12">
    <location>
        <position position="439"/>
    </location>
</feature>
<dbReference type="NCBIfam" id="TIGR01513">
    <property type="entry name" value="NAPRTase_put"/>
    <property type="match status" value="1"/>
</dbReference>
<dbReference type="EC" id="6.3.4.21" evidence="3 9"/>
<dbReference type="PANTHER" id="PTHR11098:SF1">
    <property type="entry name" value="NICOTINATE PHOSPHORIBOSYLTRANSFERASE"/>
    <property type="match status" value="1"/>
</dbReference>
<dbReference type="SUPFAM" id="SSF54675">
    <property type="entry name" value="Nicotinate/Quinolinate PRTase N-terminal domain-like"/>
    <property type="match status" value="1"/>
</dbReference>
<protein>
    <recommendedName>
        <fullName evidence="3 9">Nicotinate phosphoribosyltransferase</fullName>
        <ecNumber evidence="3 9">6.3.4.21</ecNumber>
    </recommendedName>
</protein>
<dbReference type="UniPathway" id="UPA00253">
    <property type="reaction ID" value="UER00457"/>
</dbReference>
<evidence type="ECO:0000259" key="11">
    <source>
        <dbReference type="Pfam" id="PF17956"/>
    </source>
</evidence>
<evidence type="ECO:0000313" key="13">
    <source>
        <dbReference type="Proteomes" id="UP000229128"/>
    </source>
</evidence>
<dbReference type="Pfam" id="PF17767">
    <property type="entry name" value="NAPRTase_N"/>
    <property type="match status" value="1"/>
</dbReference>
<dbReference type="GO" id="GO:0005829">
    <property type="term" value="C:cytosol"/>
    <property type="evidence" value="ECO:0007669"/>
    <property type="project" value="TreeGrafter"/>
</dbReference>
<dbReference type="InterPro" id="IPR041619">
    <property type="entry name" value="NAPRTase_C"/>
</dbReference>
<evidence type="ECO:0000256" key="7">
    <source>
        <dbReference type="ARBA" id="ARBA00022679"/>
    </source>
</evidence>
<dbReference type="Gene3D" id="3.20.20.70">
    <property type="entry name" value="Aldolase class I"/>
    <property type="match status" value="1"/>
</dbReference>
<feature type="domain" description="Nicotinate phosphoribosyltransferase C-terminal" evidence="11">
    <location>
        <begin position="389"/>
        <end position="438"/>
    </location>
</feature>
<evidence type="ECO:0000256" key="5">
    <source>
        <dbReference type="ARBA" id="ARBA00022598"/>
    </source>
</evidence>
<dbReference type="InterPro" id="IPR006405">
    <property type="entry name" value="Nic_PRibTrfase_pncB"/>
</dbReference>
<comment type="pathway">
    <text evidence="1 9">Cofactor biosynthesis; NAD(+) biosynthesis; nicotinate D-ribonucleotide from nicotinate: step 1/1.</text>
</comment>
<name>A0A2H0U677_9BACT</name>
<comment type="PTM">
    <text evidence="9">Transiently phosphorylated on a His residue during the reaction cycle. Phosphorylation strongly increases the affinity for substrates and increases the rate of nicotinate D-ribonucleotide production. Dephosphorylation regenerates the low-affinity form of the enzyme, leading to product release.</text>
</comment>
<sequence length="439" mass="49915">MPNNFITREDLPLFNNGSRFLTGAALLKDGKRDLAGTFDLFVRELPSVRNYLVFAGLEYIIEYLINFKFTDKQLAYLKKAYGLDEQTVDYYKKFKFTGDVDAMPEGTLCFAAEPIIRITAPIIEGIMTELYTNNIIMLQTMHASKIARAVFAAKRKKFIIGASSRSHGAESAVKAVRAAEITGANFTLTLAAMQLKINKPEGGAAPHYYIMSYPDELCAFRSYAYYFGQKMFFLIDTYKSITGLKNFIIVAKEMEQRGKKMRGIALDSGDLYKLSVLARKMLDRADLNYVKIAAMSNLDEHKIKKLEDKKAPIDIYAGATAILNVTDAPKLEVVYKLSALKDKNQWMPKMKLSSKKISLPGRKQVFRIEKHGQYIGDVIGLENEKIKGKKLLVPYIKNGKLVKKLPSLEGIRKYYEREKKKFKRELFAIDKKVKYPVEI</sequence>
<dbReference type="GO" id="GO:0034355">
    <property type="term" value="P:NAD+ biosynthetic process via the salvage pathway"/>
    <property type="evidence" value="ECO:0007669"/>
    <property type="project" value="TreeGrafter"/>
</dbReference>
<comment type="catalytic activity">
    <reaction evidence="8 9">
        <text>5-phospho-alpha-D-ribose 1-diphosphate + nicotinate + ATP + H2O = nicotinate beta-D-ribonucleotide + ADP + phosphate + diphosphate</text>
        <dbReference type="Rhea" id="RHEA:36163"/>
        <dbReference type="ChEBI" id="CHEBI:15377"/>
        <dbReference type="ChEBI" id="CHEBI:30616"/>
        <dbReference type="ChEBI" id="CHEBI:32544"/>
        <dbReference type="ChEBI" id="CHEBI:33019"/>
        <dbReference type="ChEBI" id="CHEBI:43474"/>
        <dbReference type="ChEBI" id="CHEBI:57502"/>
        <dbReference type="ChEBI" id="CHEBI:58017"/>
        <dbReference type="ChEBI" id="CHEBI:456216"/>
        <dbReference type="EC" id="6.3.4.21"/>
    </reaction>
</comment>
<comment type="similarity">
    <text evidence="2 9">Belongs to the NAPRTase family.</text>
</comment>
<dbReference type="InterPro" id="IPR013785">
    <property type="entry name" value="Aldolase_TIM"/>
</dbReference>
<dbReference type="AlphaFoldDB" id="A0A2H0U677"/>
<dbReference type="InterPro" id="IPR007229">
    <property type="entry name" value="Nic_PRibTrfase-Fam"/>
</dbReference>
<evidence type="ECO:0000256" key="9">
    <source>
        <dbReference type="RuleBase" id="RU365100"/>
    </source>
</evidence>
<dbReference type="GO" id="GO:0016757">
    <property type="term" value="F:glycosyltransferase activity"/>
    <property type="evidence" value="ECO:0007669"/>
    <property type="project" value="UniProtKB-KW"/>
</dbReference>
<keyword evidence="7 9" id="KW-0808">Transferase</keyword>
<feature type="domain" description="Nicotinate phosphoribosyltransferase N-terminal" evidence="10">
    <location>
        <begin position="20"/>
        <end position="136"/>
    </location>
</feature>
<gene>
    <name evidence="12" type="ORF">COU24_01140</name>
</gene>
<evidence type="ECO:0000256" key="2">
    <source>
        <dbReference type="ARBA" id="ARBA00010897"/>
    </source>
</evidence>
<dbReference type="InterPro" id="IPR040727">
    <property type="entry name" value="NAPRTase_N"/>
</dbReference>
<dbReference type="SUPFAM" id="SSF51690">
    <property type="entry name" value="Nicotinate/Quinolinate PRTase C-terminal domain-like"/>
    <property type="match status" value="1"/>
</dbReference>
<keyword evidence="4" id="KW-0597">Phosphoprotein</keyword>
<evidence type="ECO:0000259" key="10">
    <source>
        <dbReference type="Pfam" id="PF17767"/>
    </source>
</evidence>
<dbReference type="EMBL" id="PFBQ01000020">
    <property type="protein sequence ID" value="PIR80969.1"/>
    <property type="molecule type" value="Genomic_DNA"/>
</dbReference>
<evidence type="ECO:0000256" key="4">
    <source>
        <dbReference type="ARBA" id="ARBA00022553"/>
    </source>
</evidence>